<evidence type="ECO:0000313" key="3">
    <source>
        <dbReference type="Proteomes" id="UP001271769"/>
    </source>
</evidence>
<dbReference type="EMBL" id="JAXCLX010000001">
    <property type="protein sequence ID" value="MDY0871521.1"/>
    <property type="molecule type" value="Genomic_DNA"/>
</dbReference>
<protein>
    <submittedName>
        <fullName evidence="2">General stress protein</fullName>
    </submittedName>
</protein>
<sequence>MSRTVSALYDKYDEAAAAVRELEDAGIPAADISLVSNNVDNHYRVEADKETAGDIAADGAGAGSLIGGGAGLLAGLGVIAIPGIGPVVAAGWLAATAVGAAAGAIAGAIGGGIVGSLTRSGVSEEDAHLYAEGVRRGGSLVSVRVEADREAAVEQILHAHDHVDLAARGGALRDNGWRQFDESGRAFSEEELARARQDPRQPLI</sequence>
<dbReference type="Pfam" id="PF11181">
    <property type="entry name" value="YflT"/>
    <property type="match status" value="1"/>
</dbReference>
<dbReference type="InterPro" id="IPR052948">
    <property type="entry name" value="Low_temp-induced_all0457"/>
</dbReference>
<keyword evidence="3" id="KW-1185">Reference proteome</keyword>
<dbReference type="Proteomes" id="UP001271769">
    <property type="component" value="Unassembled WGS sequence"/>
</dbReference>
<dbReference type="PANTHER" id="PTHR36109">
    <property type="entry name" value="MEMBRANE PROTEIN-RELATED"/>
    <property type="match status" value="1"/>
</dbReference>
<comment type="caution">
    <text evidence="2">The sequence shown here is derived from an EMBL/GenBank/DDBJ whole genome shotgun (WGS) entry which is preliminary data.</text>
</comment>
<dbReference type="InterPro" id="IPR025889">
    <property type="entry name" value="GSP17M-like_dom"/>
</dbReference>
<dbReference type="PANTHER" id="PTHR36109:SF2">
    <property type="entry name" value="MEMBRANE PROTEIN"/>
    <property type="match status" value="1"/>
</dbReference>
<name>A0ABU5DW39_9PROT</name>
<gene>
    <name evidence="2" type="ORF">SMD31_06290</name>
</gene>
<dbReference type="RefSeq" id="WP_320499953.1">
    <property type="nucleotide sequence ID" value="NZ_JAXCLX010000001.1"/>
</dbReference>
<reference evidence="2 3" key="1">
    <citation type="journal article" date="2013" name="Antonie Van Leeuwenhoek">
        <title>Dongia rigui sp. nov., isolated from freshwater of a large wetland in Korea.</title>
        <authorList>
            <person name="Baik K.S."/>
            <person name="Hwang Y.M."/>
            <person name="Choi J.S."/>
            <person name="Kwon J."/>
            <person name="Seong C.N."/>
        </authorList>
    </citation>
    <scope>NUCLEOTIDE SEQUENCE [LARGE SCALE GENOMIC DNA]</scope>
    <source>
        <strain evidence="2 3">04SU4-P</strain>
    </source>
</reference>
<accession>A0ABU5DW39</accession>
<proteinExistence type="predicted"/>
<feature type="domain" description="General stress protein 17M-like" evidence="1">
    <location>
        <begin position="7"/>
        <end position="73"/>
    </location>
</feature>
<organism evidence="2 3">
    <name type="scientific">Dongia rigui</name>
    <dbReference type="NCBI Taxonomy" id="940149"/>
    <lineage>
        <taxon>Bacteria</taxon>
        <taxon>Pseudomonadati</taxon>
        <taxon>Pseudomonadota</taxon>
        <taxon>Alphaproteobacteria</taxon>
        <taxon>Rhodospirillales</taxon>
        <taxon>Dongiaceae</taxon>
        <taxon>Dongia</taxon>
    </lineage>
</organism>
<evidence type="ECO:0000313" key="2">
    <source>
        <dbReference type="EMBL" id="MDY0871521.1"/>
    </source>
</evidence>
<evidence type="ECO:0000259" key="1">
    <source>
        <dbReference type="Pfam" id="PF11181"/>
    </source>
</evidence>